<dbReference type="Gene3D" id="2.40.280.10">
    <property type="match status" value="1"/>
</dbReference>
<dbReference type="HAMAP" id="MF_00023">
    <property type="entry name" value="SmpB"/>
    <property type="match status" value="1"/>
</dbReference>
<dbReference type="InterPro" id="IPR000037">
    <property type="entry name" value="SsrA-bd_prot"/>
</dbReference>
<dbReference type="OrthoDB" id="9805462at2"/>
<dbReference type="CDD" id="cd09294">
    <property type="entry name" value="SmpB"/>
    <property type="match status" value="1"/>
</dbReference>
<dbReference type="GO" id="GO:0003723">
    <property type="term" value="F:RNA binding"/>
    <property type="evidence" value="ECO:0007669"/>
    <property type="project" value="UniProtKB-UniRule"/>
</dbReference>
<evidence type="ECO:0000256" key="1">
    <source>
        <dbReference type="ARBA" id="ARBA00022490"/>
    </source>
</evidence>
<dbReference type="RefSeq" id="WP_069642498.1">
    <property type="nucleotide sequence ID" value="NZ_MIJE01000003.1"/>
</dbReference>
<dbReference type="EMBL" id="MIJE01000003">
    <property type="protein sequence ID" value="OEF97867.1"/>
    <property type="molecule type" value="Genomic_DNA"/>
</dbReference>
<name>A0A1E5G459_9FIRM</name>
<dbReference type="PROSITE" id="PS01317">
    <property type="entry name" value="SSRP"/>
    <property type="match status" value="1"/>
</dbReference>
<dbReference type="Pfam" id="PF01668">
    <property type="entry name" value="SmpB"/>
    <property type="match status" value="1"/>
</dbReference>
<comment type="similarity">
    <text evidence="3">Belongs to the SmpB family.</text>
</comment>
<reference evidence="4 5" key="1">
    <citation type="submission" date="2016-09" db="EMBL/GenBank/DDBJ databases">
        <title>Draft genome sequence for the type strain of Desulfuribacillus alkaliarsenatis AHT28, an obligately anaerobic, sulfidogenic bacterium isolated from Russian soda lake sediments.</title>
        <authorList>
            <person name="Abin C.A."/>
            <person name="Hollibaugh J.T."/>
        </authorList>
    </citation>
    <scope>NUCLEOTIDE SEQUENCE [LARGE SCALE GENOMIC DNA]</scope>
    <source>
        <strain evidence="4 5">AHT28</strain>
    </source>
</reference>
<evidence type="ECO:0000313" key="5">
    <source>
        <dbReference type="Proteomes" id="UP000094296"/>
    </source>
</evidence>
<evidence type="ECO:0000313" key="4">
    <source>
        <dbReference type="EMBL" id="OEF97867.1"/>
    </source>
</evidence>
<comment type="caution">
    <text evidence="4">The sequence shown here is derived from an EMBL/GenBank/DDBJ whole genome shotgun (WGS) entry which is preliminary data.</text>
</comment>
<dbReference type="STRING" id="766136.BHF68_13650"/>
<dbReference type="NCBIfam" id="TIGR00086">
    <property type="entry name" value="smpB"/>
    <property type="match status" value="1"/>
</dbReference>
<dbReference type="GO" id="GO:0070929">
    <property type="term" value="P:trans-translation"/>
    <property type="evidence" value="ECO:0007669"/>
    <property type="project" value="UniProtKB-UniRule"/>
</dbReference>
<comment type="function">
    <text evidence="3">Required for rescue of stalled ribosomes mediated by trans-translation. Binds to transfer-messenger RNA (tmRNA), required for stable association of tmRNA with ribosomes. tmRNA and SmpB together mimic tRNA shape, replacing the anticodon stem-loop with SmpB. tmRNA is encoded by the ssrA gene; the 2 termini fold to resemble tRNA(Ala) and it encodes a 'tag peptide', a short internal open reading frame. During trans-translation Ala-aminoacylated tmRNA acts like a tRNA, entering the A-site of stalled ribosomes, displacing the stalled mRNA. The ribosome then switches to translate the ORF on the tmRNA; the nascent peptide is terminated with the 'tag peptide' encoded by the tmRNA and targeted for degradation. The ribosome is freed to recommence translation, which seems to be the essential function of trans-translation.</text>
</comment>
<dbReference type="NCBIfam" id="NF003843">
    <property type="entry name" value="PRK05422.1"/>
    <property type="match status" value="1"/>
</dbReference>
<sequence length="156" mass="17901">MAKQSGIKIVAKNKKAYHDYFIEEKLEAGIVLTGTEIKSIRAGKANLKESFATIKKGEVFIHNMHISPYEQGNRFNHDPTRMRKLLLNKIEISKLIGQTKEKGYSLVPLSIYLKNGLAKMELGLAKGKKLYDKRHDAAKKDAQREIERAFRERQKM</sequence>
<accession>A0A1E5G459</accession>
<keyword evidence="5" id="KW-1185">Reference proteome</keyword>
<dbReference type="PANTHER" id="PTHR30308">
    <property type="entry name" value="TMRNA-BINDING COMPONENT OF TRANS-TRANSLATION TAGGING COMPLEX"/>
    <property type="match status" value="1"/>
</dbReference>
<protein>
    <recommendedName>
        <fullName evidence="3">SsrA-binding protein</fullName>
    </recommendedName>
    <alternativeName>
        <fullName evidence="3">Small protein B</fullName>
    </alternativeName>
</protein>
<dbReference type="InterPro" id="IPR020081">
    <property type="entry name" value="SsrA-bd_prot_CS"/>
</dbReference>
<dbReference type="SUPFAM" id="SSF74982">
    <property type="entry name" value="Small protein B (SmpB)"/>
    <property type="match status" value="1"/>
</dbReference>
<keyword evidence="2 3" id="KW-0694">RNA-binding</keyword>
<comment type="subcellular location">
    <subcellularLocation>
        <location evidence="3">Cytoplasm</location>
    </subcellularLocation>
    <text evidence="3">The tmRNA-SmpB complex associates with stalled 70S ribosomes.</text>
</comment>
<organism evidence="4 5">
    <name type="scientific">Desulfuribacillus alkaliarsenatis</name>
    <dbReference type="NCBI Taxonomy" id="766136"/>
    <lineage>
        <taxon>Bacteria</taxon>
        <taxon>Bacillati</taxon>
        <taxon>Bacillota</taxon>
        <taxon>Desulfuribacillia</taxon>
        <taxon>Desulfuribacillales</taxon>
        <taxon>Desulfuribacillaceae</taxon>
        <taxon>Desulfuribacillus</taxon>
    </lineage>
</organism>
<dbReference type="GO" id="GO:0005829">
    <property type="term" value="C:cytosol"/>
    <property type="evidence" value="ECO:0007669"/>
    <property type="project" value="TreeGrafter"/>
</dbReference>
<dbReference type="AlphaFoldDB" id="A0A1E5G459"/>
<proteinExistence type="inferred from homology"/>
<dbReference type="Proteomes" id="UP000094296">
    <property type="component" value="Unassembled WGS sequence"/>
</dbReference>
<dbReference type="GO" id="GO:0070930">
    <property type="term" value="P:trans-translation-dependent protein tagging"/>
    <property type="evidence" value="ECO:0007669"/>
    <property type="project" value="TreeGrafter"/>
</dbReference>
<gene>
    <name evidence="3" type="primary">smpB</name>
    <name evidence="4" type="ORF">BHF68_13650</name>
</gene>
<evidence type="ECO:0000256" key="3">
    <source>
        <dbReference type="HAMAP-Rule" id="MF_00023"/>
    </source>
</evidence>
<dbReference type="PANTHER" id="PTHR30308:SF2">
    <property type="entry name" value="SSRA-BINDING PROTEIN"/>
    <property type="match status" value="1"/>
</dbReference>
<evidence type="ECO:0000256" key="2">
    <source>
        <dbReference type="ARBA" id="ARBA00022884"/>
    </source>
</evidence>
<dbReference type="InterPro" id="IPR023620">
    <property type="entry name" value="SmpB"/>
</dbReference>
<keyword evidence="1 3" id="KW-0963">Cytoplasm</keyword>